<dbReference type="NCBIfam" id="NF010041">
    <property type="entry name" value="PRK13517.1-1"/>
    <property type="match status" value="1"/>
</dbReference>
<comment type="caution">
    <text evidence="8">The sequence shown here is derived from an EMBL/GenBank/DDBJ whole genome shotgun (WGS) entry which is preliminary data.</text>
</comment>
<feature type="region of interest" description="Disordered" evidence="6">
    <location>
        <begin position="1"/>
        <end position="20"/>
    </location>
</feature>
<dbReference type="GO" id="GO:0005524">
    <property type="term" value="F:ATP binding"/>
    <property type="evidence" value="ECO:0007669"/>
    <property type="project" value="UniProtKB-KW"/>
</dbReference>
<evidence type="ECO:0000256" key="2">
    <source>
        <dbReference type="ARBA" id="ARBA00022741"/>
    </source>
</evidence>
<dbReference type="Gene3D" id="3.30.1490.270">
    <property type="match status" value="1"/>
</dbReference>
<dbReference type="InterPro" id="IPR006336">
    <property type="entry name" value="GCS2"/>
</dbReference>
<dbReference type="SUPFAM" id="SSF55931">
    <property type="entry name" value="Glutamine synthetase/guanido kinase"/>
    <property type="match status" value="1"/>
</dbReference>
<name>A0AAE3VXZ7_9ACTN</name>
<dbReference type="Gene3D" id="3.30.590.20">
    <property type="match status" value="1"/>
</dbReference>
<dbReference type="PANTHER" id="PTHR34595:SF7">
    <property type="entry name" value="SLL1039 PROTEIN"/>
    <property type="match status" value="1"/>
</dbReference>
<dbReference type="EC" id="6.3.2.2" evidence="5"/>
<dbReference type="InterPro" id="IPR025841">
    <property type="entry name" value="CP_ATPgrasp_2"/>
</dbReference>
<gene>
    <name evidence="8" type="ORF">J2S42_002585</name>
</gene>
<evidence type="ECO:0000313" key="9">
    <source>
        <dbReference type="Proteomes" id="UP001240236"/>
    </source>
</evidence>
<dbReference type="Gene3D" id="3.40.50.11290">
    <property type="match status" value="1"/>
</dbReference>
<dbReference type="GO" id="GO:0004357">
    <property type="term" value="F:glutamate-cysteine ligase activity"/>
    <property type="evidence" value="ECO:0007669"/>
    <property type="project" value="UniProtKB-EC"/>
</dbReference>
<dbReference type="RefSeq" id="WP_307238855.1">
    <property type="nucleotide sequence ID" value="NZ_JAUSUZ010000001.1"/>
</dbReference>
<reference evidence="8 9" key="1">
    <citation type="submission" date="2023-07" db="EMBL/GenBank/DDBJ databases">
        <title>Sequencing the genomes of 1000 actinobacteria strains.</title>
        <authorList>
            <person name="Klenk H.-P."/>
        </authorList>
    </citation>
    <scope>NUCLEOTIDE SEQUENCE [LARGE SCALE GENOMIC DNA]</scope>
    <source>
        <strain evidence="8 9">DSM 44709</strain>
    </source>
</reference>
<keyword evidence="3 5" id="KW-0067">ATP-binding</keyword>
<feature type="domain" description="Circularly permuted ATP-grasp type 2" evidence="7">
    <location>
        <begin position="465"/>
        <end position="839"/>
    </location>
</feature>
<dbReference type="AlphaFoldDB" id="A0AAE3VXZ7"/>
<dbReference type="PANTHER" id="PTHR34595">
    <property type="entry name" value="BLR5612 PROTEIN"/>
    <property type="match status" value="1"/>
</dbReference>
<dbReference type="SUPFAM" id="SSF56059">
    <property type="entry name" value="Glutathione synthetase ATP-binding domain-like"/>
    <property type="match status" value="1"/>
</dbReference>
<dbReference type="EMBL" id="JAUSUZ010000001">
    <property type="protein sequence ID" value="MDQ0365916.1"/>
    <property type="molecule type" value="Genomic_DNA"/>
</dbReference>
<dbReference type="NCBIfam" id="TIGR02050">
    <property type="entry name" value="gshA_cyan_rel"/>
    <property type="match status" value="1"/>
</dbReference>
<evidence type="ECO:0000256" key="5">
    <source>
        <dbReference type="HAMAP-Rule" id="MF_01609"/>
    </source>
</evidence>
<dbReference type="GO" id="GO:0042398">
    <property type="term" value="P:modified amino acid biosynthetic process"/>
    <property type="evidence" value="ECO:0007669"/>
    <property type="project" value="InterPro"/>
</dbReference>
<dbReference type="InterPro" id="IPR051680">
    <property type="entry name" value="ATP-dep_Glu-Cys_Ligase-2"/>
</dbReference>
<dbReference type="Pfam" id="PF04107">
    <property type="entry name" value="GCS2"/>
    <property type="match status" value="1"/>
</dbReference>
<proteinExistence type="inferred from homology"/>
<evidence type="ECO:0000256" key="1">
    <source>
        <dbReference type="ARBA" id="ARBA00022598"/>
    </source>
</evidence>
<comment type="similarity">
    <text evidence="5">Belongs to the glutamate--cysteine ligase type 2 family. YbdK subfamily.</text>
</comment>
<protein>
    <recommendedName>
        <fullName evidence="5">Putative glutamate--cysteine ligase 2</fullName>
        <ecNumber evidence="5">6.3.2.2</ecNumber>
    </recommendedName>
    <alternativeName>
        <fullName evidence="5">Gamma-glutamylcysteine synthetase 2</fullName>
        <shortName evidence="5">GCS 2</shortName>
        <shortName evidence="5">Gamma-GCS 2</shortName>
    </alternativeName>
</protein>
<evidence type="ECO:0000259" key="7">
    <source>
        <dbReference type="Pfam" id="PF14403"/>
    </source>
</evidence>
<dbReference type="InterPro" id="IPR014746">
    <property type="entry name" value="Gln_synth/guanido_kin_cat_dom"/>
</dbReference>
<comment type="catalytic activity">
    <reaction evidence="4 5">
        <text>L-cysteine + L-glutamate + ATP = gamma-L-glutamyl-L-cysteine + ADP + phosphate + H(+)</text>
        <dbReference type="Rhea" id="RHEA:13285"/>
        <dbReference type="ChEBI" id="CHEBI:15378"/>
        <dbReference type="ChEBI" id="CHEBI:29985"/>
        <dbReference type="ChEBI" id="CHEBI:30616"/>
        <dbReference type="ChEBI" id="CHEBI:35235"/>
        <dbReference type="ChEBI" id="CHEBI:43474"/>
        <dbReference type="ChEBI" id="CHEBI:58173"/>
        <dbReference type="ChEBI" id="CHEBI:456216"/>
        <dbReference type="EC" id="6.3.2.2"/>
    </reaction>
</comment>
<sequence>MVDTPQDATTLALPDPKPGSNALTLGVEEEFHVIDLETRELVPRAGELLDRLPSDSFTAELQRSVVETNTAVTGTLDDLREEIVRLRRLAVGVADAAGLGIAAAGTVPLLNGDDLDITPTARFRHMLDEYQMLAREQLICGAQVHVGIDDRDLAVAVAQRVQPVLPSLLALSASSPYWMGQDSGYASVRSLVWQRWPTAGDPGQVTSAADHDALVRELIATETISDPAMIYFDVRPSAHVPTVELRITDASSDVETVVLLAGLFRAVVRQEIDRVRAGTPYTPARPPVLRAALWRAARSGLEGDLIDLPRGPKPVPAAEALRRLTAGLRPYLEETGDWDQVTHLLERALRQSSAAARQRRAFTRRGRLADVVDLVLAETRGGEPVREASGPGARLADYASAADEMFPDTGPPAAYREIVGALDRLGAQELRQREQLRDEEQRARGVTFSVAGEASTRLFPFDLVPRLVAADEWATLRAGLTQRARALDAFLRDVYDERWVVKDGIIPAWVVDGSPGLKPTGALMRRQSTRVQVAGMDLVKDRQTGWHVLEDNLRVPSGIGYAIQNRRLTLSVLPELPLPDNLLPVDDTPAMLRRALVAAAPPAAGNDPSIVVLSRGPEDSAWFEHRLLALEMGVPAAVSTDLQVEDGAVFLVQHGRRQRVDVIYLRMDEDELLHAPGADGMPLGWPILSAVHTGRVAVANALGNGVGDDKAIYAYVPKFIEYYLSEKPLLADVPTYLGGVPEQCEEILGRLGELVVKPVDGYGGDRVVIGPYASDSELTALRRQITAAPHRWIAQEVVSLSTHPVFDGHRLTPRHVDLRAFVFLGDGAEVGSAALTRVAPEDSLIVNSSRGGGAKDTWLLG</sequence>
<accession>A0AAE3VXZ7</accession>
<dbReference type="Proteomes" id="UP001240236">
    <property type="component" value="Unassembled WGS sequence"/>
</dbReference>
<keyword evidence="2 5" id="KW-0547">Nucleotide-binding</keyword>
<keyword evidence="1 5" id="KW-0436">Ligase</keyword>
<evidence type="ECO:0000256" key="4">
    <source>
        <dbReference type="ARBA" id="ARBA00048819"/>
    </source>
</evidence>
<dbReference type="Pfam" id="PF14403">
    <property type="entry name" value="CP_ATPgrasp_2"/>
    <property type="match status" value="1"/>
</dbReference>
<evidence type="ECO:0000256" key="3">
    <source>
        <dbReference type="ARBA" id="ARBA00022840"/>
    </source>
</evidence>
<evidence type="ECO:0000313" key="8">
    <source>
        <dbReference type="EMBL" id="MDQ0365916.1"/>
    </source>
</evidence>
<dbReference type="InterPro" id="IPR011793">
    <property type="entry name" value="YbdK"/>
</dbReference>
<comment type="function">
    <text evidence="5">ATP-dependent carboxylate-amine ligase which exhibits weak glutamate--cysteine ligase activity.</text>
</comment>
<keyword evidence="9" id="KW-1185">Reference proteome</keyword>
<organism evidence="8 9">
    <name type="scientific">Catenuloplanes indicus</name>
    <dbReference type="NCBI Taxonomy" id="137267"/>
    <lineage>
        <taxon>Bacteria</taxon>
        <taxon>Bacillati</taxon>
        <taxon>Actinomycetota</taxon>
        <taxon>Actinomycetes</taxon>
        <taxon>Micromonosporales</taxon>
        <taxon>Micromonosporaceae</taxon>
        <taxon>Catenuloplanes</taxon>
    </lineage>
</organism>
<dbReference type="HAMAP" id="MF_01609">
    <property type="entry name" value="Glu_cys_ligase_2"/>
    <property type="match status" value="1"/>
</dbReference>
<evidence type="ECO:0000256" key="6">
    <source>
        <dbReference type="SAM" id="MobiDB-lite"/>
    </source>
</evidence>